<feature type="domain" description="HTH cro/C1-type" evidence="2">
    <location>
        <begin position="92"/>
        <end position="135"/>
    </location>
</feature>
<feature type="compositionally biased region" description="Low complexity" evidence="1">
    <location>
        <begin position="65"/>
        <end position="74"/>
    </location>
</feature>
<dbReference type="InterPro" id="IPR001387">
    <property type="entry name" value="Cro/C1-type_HTH"/>
</dbReference>
<name>A0ABW2QIW2_9BURK</name>
<keyword evidence="4" id="KW-1185">Reference proteome</keyword>
<proteinExistence type="predicted"/>
<dbReference type="SUPFAM" id="SSF47413">
    <property type="entry name" value="lambda repressor-like DNA-binding domains"/>
    <property type="match status" value="1"/>
</dbReference>
<accession>A0ABW2QIW2</accession>
<dbReference type="EMBL" id="JBHTCA010000001">
    <property type="protein sequence ID" value="MFC7407370.1"/>
    <property type="molecule type" value="Genomic_DNA"/>
</dbReference>
<sequence length="153" mass="16658">MNSLTNALKSEIARVARKELKDELLALRKTTTAQRAEIAALKREFKALRALLKANEKAVKAVKPTALTPAPKAATTERKKPGRKVSFSAEALAAQRAHLGLTQAQMAQLLEASALSVYKWESGKVQPRAAQLERILALRKLGKREAAARLAPV</sequence>
<dbReference type="RefSeq" id="WP_382218953.1">
    <property type="nucleotide sequence ID" value="NZ_JBHTCA010000001.1"/>
</dbReference>
<organism evidence="3 4">
    <name type="scientific">Hydrogenophaga atypica</name>
    <dbReference type="NCBI Taxonomy" id="249409"/>
    <lineage>
        <taxon>Bacteria</taxon>
        <taxon>Pseudomonadati</taxon>
        <taxon>Pseudomonadota</taxon>
        <taxon>Betaproteobacteria</taxon>
        <taxon>Burkholderiales</taxon>
        <taxon>Comamonadaceae</taxon>
        <taxon>Hydrogenophaga</taxon>
    </lineage>
</organism>
<dbReference type="PROSITE" id="PS50943">
    <property type="entry name" value="HTH_CROC1"/>
    <property type="match status" value="1"/>
</dbReference>
<dbReference type="Gene3D" id="1.10.260.40">
    <property type="entry name" value="lambda repressor-like DNA-binding domains"/>
    <property type="match status" value="1"/>
</dbReference>
<dbReference type="InterPro" id="IPR010982">
    <property type="entry name" value="Lambda_DNA-bd_dom_sf"/>
</dbReference>
<dbReference type="SMART" id="SM00530">
    <property type="entry name" value="HTH_XRE"/>
    <property type="match status" value="1"/>
</dbReference>
<comment type="caution">
    <text evidence="3">The sequence shown here is derived from an EMBL/GenBank/DDBJ whole genome shotgun (WGS) entry which is preliminary data.</text>
</comment>
<dbReference type="Pfam" id="PF13560">
    <property type="entry name" value="HTH_31"/>
    <property type="match status" value="1"/>
</dbReference>
<evidence type="ECO:0000259" key="2">
    <source>
        <dbReference type="PROSITE" id="PS50943"/>
    </source>
</evidence>
<gene>
    <name evidence="3" type="ORF">ACFQPB_00700</name>
</gene>
<dbReference type="Proteomes" id="UP001596501">
    <property type="component" value="Unassembled WGS sequence"/>
</dbReference>
<dbReference type="CDD" id="cd00093">
    <property type="entry name" value="HTH_XRE"/>
    <property type="match status" value="1"/>
</dbReference>
<evidence type="ECO:0000256" key="1">
    <source>
        <dbReference type="SAM" id="MobiDB-lite"/>
    </source>
</evidence>
<protein>
    <submittedName>
        <fullName evidence="3">Helix-turn-helix domain-containing protein</fullName>
    </submittedName>
</protein>
<feature type="region of interest" description="Disordered" evidence="1">
    <location>
        <begin position="65"/>
        <end position="84"/>
    </location>
</feature>
<reference evidence="4" key="1">
    <citation type="journal article" date="2019" name="Int. J. Syst. Evol. Microbiol.">
        <title>The Global Catalogue of Microorganisms (GCM) 10K type strain sequencing project: providing services to taxonomists for standard genome sequencing and annotation.</title>
        <authorList>
            <consortium name="The Broad Institute Genomics Platform"/>
            <consortium name="The Broad Institute Genome Sequencing Center for Infectious Disease"/>
            <person name="Wu L."/>
            <person name="Ma J."/>
        </authorList>
    </citation>
    <scope>NUCLEOTIDE SEQUENCE [LARGE SCALE GENOMIC DNA]</scope>
    <source>
        <strain evidence="4">CGMCC 1.12371</strain>
    </source>
</reference>
<evidence type="ECO:0000313" key="3">
    <source>
        <dbReference type="EMBL" id="MFC7407370.1"/>
    </source>
</evidence>
<evidence type="ECO:0000313" key="4">
    <source>
        <dbReference type="Proteomes" id="UP001596501"/>
    </source>
</evidence>